<sequence length="1043" mass="115468">MSRMAKRPSRGYSENVSTTIGLVGIILTKPASPFLRNLIRLLLEFLSGPPVDLGEDLGKLDRNVGGVAVQDRGVAIANLVTRSQIEPTGIASPSLITEDLKAMDLDLLARLQKQLSSSSADSPRCLRALSLARSLLTHPDSTENTRRSIVDILIGSLRHRADDSTILRLKLKILGDAAMLSREFASAVVAAVRPFLDSCDNLAADALATLVSAAEAHALCADREAGDKGGGELPLIASVLNGDILISLASSPIAAVRSGILDLLVRSVEGMRGDLFSRHLVIRIFRSLVMDLYPLVRRRAVDGMIALLRYAGGGIDSLDVEHFFDRAVELLKDEAEVVRLVAVRLISECGEIFTASQQGAEHSDQMTMIFVQLGSMARDMCVEVRYEAFIALGRVRLVQENVLLQSLSKKILRAKSGSHVESSVNGTKISLQSAAGIFVHGIEDEFYKVREAACRSLGKLSISSAQFANEAINLLMDMLNDDTEVVQLQTLQTLCHMATCNSLIIQSKHTQMFLWLLSDINASIRCKARKLLQLVKLPDLVTFTKAIDSLITNLETFPEEEKDIFFVLFFLGKNHKKFSTKVAKEFVKKTDLSCGELILDSPGVAAKLVLIISSSFFNEQRTTDIPAVLFSYAVPLCGRIASALRGAISQDSLVAYLCSQSKEVNKLYSSAGPVDFTMFDFAFKGNTLDFSEILTFPEQLQDSSELLNDEIMHSIKLNLKTIGEAWPLIKSHQLHKVRSLLRDCKEELETIALDVDQSACGFLDFVSLYIEAIHLIAEVWERCLSTGSHFMGMPALDIKLEKLDSNLKRLRNAFCDLQSDEECHVLELTLLSYAFRLTEIGVHPEPIFAELKSIILRLEFLCEGSSNLSAFAKEVRRVCNGCTTDTDFHPHVFRKMVELFYPQKVTYSGRFKQKKAEVRVIGNDSENPLIFIPGLPVGIPFHITIYEVLNNDRLWILMEMGKSINYVFLDLSQFKGSEAKRNQTLNVPFYGTPKAPSFLLKVYIAMECPDDPTNQKRGQGGPINNLAIISIENNVYFVNASNK</sequence>
<name>A0A8J5KNK3_ZINOF</name>
<dbReference type="GO" id="GO:0010496">
    <property type="term" value="P:intercellular transport"/>
    <property type="evidence" value="ECO:0007669"/>
    <property type="project" value="TreeGrafter"/>
</dbReference>
<evidence type="ECO:0000259" key="3">
    <source>
        <dbReference type="Pfam" id="PF25458"/>
    </source>
</evidence>
<dbReference type="SUPFAM" id="SSF48371">
    <property type="entry name" value="ARM repeat"/>
    <property type="match status" value="1"/>
</dbReference>
<dbReference type="GO" id="GO:0005634">
    <property type="term" value="C:nucleus"/>
    <property type="evidence" value="ECO:0007669"/>
    <property type="project" value="UniProtKB-SubCell"/>
</dbReference>
<evidence type="ECO:0000313" key="4">
    <source>
        <dbReference type="EMBL" id="KAG6494491.1"/>
    </source>
</evidence>
<reference evidence="4 5" key="1">
    <citation type="submission" date="2020-08" db="EMBL/GenBank/DDBJ databases">
        <title>Plant Genome Project.</title>
        <authorList>
            <person name="Zhang R.-G."/>
        </authorList>
    </citation>
    <scope>NUCLEOTIDE SEQUENCE [LARGE SCALE GENOMIC DNA]</scope>
    <source>
        <tissue evidence="4">Rhizome</tissue>
    </source>
</reference>
<dbReference type="Proteomes" id="UP000734854">
    <property type="component" value="Unassembled WGS sequence"/>
</dbReference>
<keyword evidence="5" id="KW-1185">Reference proteome</keyword>
<keyword evidence="2" id="KW-0539">Nucleus</keyword>
<proteinExistence type="predicted"/>
<comment type="caution">
    <text evidence="4">The sequence shown here is derived from an EMBL/GenBank/DDBJ whole genome shotgun (WGS) entry which is preliminary data.</text>
</comment>
<evidence type="ECO:0000313" key="5">
    <source>
        <dbReference type="Proteomes" id="UP000734854"/>
    </source>
</evidence>
<dbReference type="PANTHER" id="PTHR20938">
    <property type="entry name" value="INTEGRATOR COMPLEX SUBUNIT 4"/>
    <property type="match status" value="1"/>
</dbReference>
<dbReference type="GO" id="GO:0005768">
    <property type="term" value="C:endosome"/>
    <property type="evidence" value="ECO:0007669"/>
    <property type="project" value="TreeGrafter"/>
</dbReference>
<evidence type="ECO:0000256" key="1">
    <source>
        <dbReference type="ARBA" id="ARBA00004123"/>
    </source>
</evidence>
<dbReference type="InterPro" id="IPR011989">
    <property type="entry name" value="ARM-like"/>
</dbReference>
<feature type="domain" description="Integrator complex subunit 4/Protein SIEL C-terminal Ig-like" evidence="3">
    <location>
        <begin position="923"/>
        <end position="1004"/>
    </location>
</feature>
<dbReference type="InterPro" id="IPR016024">
    <property type="entry name" value="ARM-type_fold"/>
</dbReference>
<gene>
    <name evidence="4" type="ORF">ZIOFF_049523</name>
</gene>
<protein>
    <recommendedName>
        <fullName evidence="3">Integrator complex subunit 4/Protein SIEL C-terminal Ig-like domain-containing protein</fullName>
    </recommendedName>
</protein>
<dbReference type="AlphaFoldDB" id="A0A8J5KNK3"/>
<dbReference type="Pfam" id="PF25458">
    <property type="entry name" value="INTS4_C"/>
    <property type="match status" value="1"/>
</dbReference>
<organism evidence="4 5">
    <name type="scientific">Zingiber officinale</name>
    <name type="common">Ginger</name>
    <name type="synonym">Amomum zingiber</name>
    <dbReference type="NCBI Taxonomy" id="94328"/>
    <lineage>
        <taxon>Eukaryota</taxon>
        <taxon>Viridiplantae</taxon>
        <taxon>Streptophyta</taxon>
        <taxon>Embryophyta</taxon>
        <taxon>Tracheophyta</taxon>
        <taxon>Spermatophyta</taxon>
        <taxon>Magnoliopsida</taxon>
        <taxon>Liliopsida</taxon>
        <taxon>Zingiberales</taxon>
        <taxon>Zingiberaceae</taxon>
        <taxon>Zingiber</taxon>
    </lineage>
</organism>
<dbReference type="EMBL" id="JACMSC010000013">
    <property type="protein sequence ID" value="KAG6494491.1"/>
    <property type="molecule type" value="Genomic_DNA"/>
</dbReference>
<dbReference type="Gene3D" id="1.25.10.10">
    <property type="entry name" value="Leucine-rich Repeat Variant"/>
    <property type="match status" value="2"/>
</dbReference>
<comment type="subcellular location">
    <subcellularLocation>
        <location evidence="1">Nucleus</location>
    </subcellularLocation>
</comment>
<accession>A0A8J5KNK3</accession>
<dbReference type="PANTHER" id="PTHR20938:SF0">
    <property type="entry name" value="INTEGRATOR COMPLEX SUBUNIT 4"/>
    <property type="match status" value="1"/>
</dbReference>
<evidence type="ECO:0000256" key="2">
    <source>
        <dbReference type="ARBA" id="ARBA00023242"/>
    </source>
</evidence>
<dbReference type="InterPro" id="IPR057412">
    <property type="entry name" value="INTS4_C"/>
</dbReference>